<name>A0A0E3SAU0_9EURY</name>
<reference evidence="1 2" key="1">
    <citation type="submission" date="2014-07" db="EMBL/GenBank/DDBJ databases">
        <title>Methanogenic archaea and the global carbon cycle.</title>
        <authorList>
            <person name="Henriksen J.R."/>
            <person name="Luke J."/>
            <person name="Reinhart S."/>
            <person name="Benedict M.N."/>
            <person name="Youngblut N.D."/>
            <person name="Metcalf M.E."/>
            <person name="Whitaker R.J."/>
            <person name="Metcalf W.W."/>
        </authorList>
    </citation>
    <scope>NUCLEOTIDE SEQUENCE [LARGE SCALE GENOMIC DNA]</scope>
    <source>
        <strain evidence="1 2">Z-7289</strain>
    </source>
</reference>
<dbReference type="AlphaFoldDB" id="A0A0E3SAU0"/>
<dbReference type="PATRIC" id="fig|1434111.4.peg.4071"/>
<gene>
    <name evidence="1" type="ORF">MSLAZ_3087</name>
</gene>
<accession>A0A0E3SAU0</accession>
<dbReference type="HOGENOM" id="CLU_2613598_0_0_2"/>
<sequence>MNETKSCEIRCKQCRKWFRSQIVQFEDAETFLHAVMYKNTEPCPYCDTMVSHDKEIMRFVEKDSTGKVIKETRCIYDF</sequence>
<dbReference type="KEGG" id="mls:MSLAZ_3087"/>
<proteinExistence type="predicted"/>
<evidence type="ECO:0000313" key="2">
    <source>
        <dbReference type="Proteomes" id="UP000033072"/>
    </source>
</evidence>
<protein>
    <submittedName>
        <fullName evidence="1">Uncharacterized protein</fullName>
    </submittedName>
</protein>
<dbReference type="Proteomes" id="UP000033072">
    <property type="component" value="Chromosome"/>
</dbReference>
<organism evidence="1 2">
    <name type="scientific">Methanosarcina lacustris Z-7289</name>
    <dbReference type="NCBI Taxonomy" id="1434111"/>
    <lineage>
        <taxon>Archaea</taxon>
        <taxon>Methanobacteriati</taxon>
        <taxon>Methanobacteriota</taxon>
        <taxon>Stenosarchaea group</taxon>
        <taxon>Methanomicrobia</taxon>
        <taxon>Methanosarcinales</taxon>
        <taxon>Methanosarcinaceae</taxon>
        <taxon>Methanosarcina</taxon>
    </lineage>
</organism>
<dbReference type="EMBL" id="CP009515">
    <property type="protein sequence ID" value="AKB76348.1"/>
    <property type="molecule type" value="Genomic_DNA"/>
</dbReference>
<evidence type="ECO:0000313" key="1">
    <source>
        <dbReference type="EMBL" id="AKB76348.1"/>
    </source>
</evidence>
<keyword evidence="2" id="KW-1185">Reference proteome</keyword>